<dbReference type="PANTHER" id="PTHR43582">
    <property type="entry name" value="LINEARMYCIN RESISTANCE ATP-BINDING PROTEIN LNRL"/>
    <property type="match status" value="1"/>
</dbReference>
<dbReference type="InterPro" id="IPR027417">
    <property type="entry name" value="P-loop_NTPase"/>
</dbReference>
<dbReference type="InterPro" id="IPR003439">
    <property type="entry name" value="ABC_transporter-like_ATP-bd"/>
</dbReference>
<dbReference type="InterPro" id="IPR003593">
    <property type="entry name" value="AAA+_ATPase"/>
</dbReference>
<dbReference type="STRING" id="1265820.PCORN_01640"/>
<dbReference type="RefSeq" id="WP_036076864.1">
    <property type="nucleotide sequence ID" value="NZ_AODE01000004.1"/>
</dbReference>
<dbReference type="PANTHER" id="PTHR43582:SF2">
    <property type="entry name" value="LINEARMYCIN RESISTANCE ATP-BINDING PROTEIN LNRL"/>
    <property type="match status" value="1"/>
</dbReference>
<evidence type="ECO:0000313" key="5">
    <source>
        <dbReference type="Proteomes" id="UP000019254"/>
    </source>
</evidence>
<dbReference type="PROSITE" id="PS50893">
    <property type="entry name" value="ABC_TRANSPORTER_2"/>
    <property type="match status" value="1"/>
</dbReference>
<dbReference type="InterPro" id="IPR017871">
    <property type="entry name" value="ABC_transporter-like_CS"/>
</dbReference>
<dbReference type="Proteomes" id="UP000019254">
    <property type="component" value="Unassembled WGS sequence"/>
</dbReference>
<keyword evidence="1" id="KW-0547">Nucleotide-binding</keyword>
<evidence type="ECO:0000256" key="2">
    <source>
        <dbReference type="ARBA" id="ARBA00022840"/>
    </source>
</evidence>
<dbReference type="GO" id="GO:0005524">
    <property type="term" value="F:ATP binding"/>
    <property type="evidence" value="ECO:0007669"/>
    <property type="project" value="UniProtKB-KW"/>
</dbReference>
<dbReference type="OrthoDB" id="9804819at2"/>
<gene>
    <name evidence="4" type="ORF">PCORN_01640</name>
</gene>
<comment type="caution">
    <text evidence="4">The sequence shown here is derived from an EMBL/GenBank/DDBJ whole genome shotgun (WGS) entry which is preliminary data.</text>
</comment>
<evidence type="ECO:0000259" key="3">
    <source>
        <dbReference type="PROSITE" id="PS50893"/>
    </source>
</evidence>
<evidence type="ECO:0000256" key="1">
    <source>
        <dbReference type="ARBA" id="ARBA00022741"/>
    </source>
</evidence>
<dbReference type="Pfam" id="PF00005">
    <property type="entry name" value="ABC_tran"/>
    <property type="match status" value="1"/>
</dbReference>
<evidence type="ECO:0000313" key="4">
    <source>
        <dbReference type="EMBL" id="EUJ32637.1"/>
    </source>
</evidence>
<reference evidence="4 5" key="1">
    <citation type="journal article" date="2014" name="Int. J. Syst. Evol. Microbiol.">
        <title>Listeria floridensis sp. nov., Listeria aquatica sp. nov., Listeria cornellensis sp. nov., Listeria riparia sp. nov. and Listeria grandensis sp. nov., from agricultural and natural environments.</title>
        <authorList>
            <person name="den Bakker H.C."/>
            <person name="Warchocki S."/>
            <person name="Wright E.M."/>
            <person name="Allred A.F."/>
            <person name="Ahlstrom C."/>
            <person name="Manuel C.S."/>
            <person name="Stasiewicz M.J."/>
            <person name="Burrell A."/>
            <person name="Roof S."/>
            <person name="Strawn L."/>
            <person name="Fortes E.D."/>
            <person name="Nightingale K.K."/>
            <person name="Kephart D."/>
            <person name="Wiedmann M."/>
        </authorList>
    </citation>
    <scope>NUCLEOTIDE SEQUENCE [LARGE SCALE GENOMIC DNA]</scope>
    <source>
        <strain evidence="5">FSL F6-969</strain>
    </source>
</reference>
<dbReference type="SMART" id="SM00382">
    <property type="entry name" value="AAA"/>
    <property type="match status" value="1"/>
</dbReference>
<protein>
    <submittedName>
        <fullName evidence="4">ABC transporter ATP-binding protein</fullName>
    </submittedName>
</protein>
<feature type="domain" description="ABC transporter" evidence="3">
    <location>
        <begin position="4"/>
        <end position="234"/>
    </location>
</feature>
<dbReference type="EMBL" id="AODE01000004">
    <property type="protein sequence ID" value="EUJ32637.1"/>
    <property type="molecule type" value="Genomic_DNA"/>
</dbReference>
<dbReference type="Gene3D" id="3.40.50.300">
    <property type="entry name" value="P-loop containing nucleotide triphosphate hydrolases"/>
    <property type="match status" value="1"/>
</dbReference>
<dbReference type="PATRIC" id="fig|1265820.5.peg.319"/>
<name>W7C6E3_9LIST</name>
<organism evidence="4 5">
    <name type="scientific">Listeria cornellensis FSL F6-0969</name>
    <dbReference type="NCBI Taxonomy" id="1265820"/>
    <lineage>
        <taxon>Bacteria</taxon>
        <taxon>Bacillati</taxon>
        <taxon>Bacillota</taxon>
        <taxon>Bacilli</taxon>
        <taxon>Bacillales</taxon>
        <taxon>Listeriaceae</taxon>
        <taxon>Listeria</taxon>
    </lineage>
</organism>
<proteinExistence type="predicted"/>
<keyword evidence="2 4" id="KW-0067">ATP-binding</keyword>
<dbReference type="PROSITE" id="PS00211">
    <property type="entry name" value="ABC_TRANSPORTER_1"/>
    <property type="match status" value="1"/>
</dbReference>
<dbReference type="SUPFAM" id="SSF52540">
    <property type="entry name" value="P-loop containing nucleoside triphosphate hydrolases"/>
    <property type="match status" value="1"/>
</dbReference>
<sequence>MKIVEIEQLTKKFDKNIAVDNLDLTIRKGQIFGLLGPNGAGKSTTISVLCGLLKKDSGQIRLFGEEQETHSLEIKQRIGLVPQDIALYSDLSAFENVRFFAGLYGLRGKELDAAANMALEFVGLADKTKDKPGTFSGGMKRRLNIACAIAHKPELIIMDEPTVGIDPQSRNYILKSIKKLNASGCTIIYTSHYMEEVEELCDYISIIDHGKVIAEGTKEQLVSLVSDRKEMRLVVDDASKIDLDALRAISGILVVDVMEGNVLSITSNSEVNNLNAVLEALIGQSVEVMEMNQQTLNLETVFLNLTGRKLRD</sequence>
<keyword evidence="5" id="KW-1185">Reference proteome</keyword>
<dbReference type="GO" id="GO:0016887">
    <property type="term" value="F:ATP hydrolysis activity"/>
    <property type="evidence" value="ECO:0007669"/>
    <property type="project" value="InterPro"/>
</dbReference>
<dbReference type="AlphaFoldDB" id="W7C6E3"/>
<accession>W7C6E3</accession>